<dbReference type="OrthoDB" id="272077at2759"/>
<proteinExistence type="inferred from homology"/>
<dbReference type="AlphaFoldDB" id="A2DKS0"/>
<dbReference type="PROSITE" id="PS50011">
    <property type="entry name" value="PROTEIN_KINASE_DOM"/>
    <property type="match status" value="1"/>
</dbReference>
<dbReference type="VEuPathDB" id="TrichDB:TVAG_247320"/>
<keyword evidence="3" id="KW-0418">Kinase</keyword>
<dbReference type="VEuPathDB" id="TrichDB:TVAGG3_0560380"/>
<dbReference type="GO" id="GO:0005789">
    <property type="term" value="C:endoplasmic reticulum membrane"/>
    <property type="evidence" value="ECO:0000318"/>
    <property type="project" value="GO_Central"/>
</dbReference>
<dbReference type="eggNOG" id="KOG1550">
    <property type="taxonomic scope" value="Eukaryota"/>
</dbReference>
<dbReference type="eggNOG" id="KOG0192">
    <property type="taxonomic scope" value="Eukaryota"/>
</dbReference>
<dbReference type="PANTHER" id="PTHR11102">
    <property type="entry name" value="SEL-1-LIKE PROTEIN"/>
    <property type="match status" value="1"/>
</dbReference>
<keyword evidence="3" id="KW-0808">Transferase</keyword>
<dbReference type="SUPFAM" id="SSF56112">
    <property type="entry name" value="Protein kinase-like (PK-like)"/>
    <property type="match status" value="1"/>
</dbReference>
<organism evidence="3 4">
    <name type="scientific">Trichomonas vaginalis (strain ATCC PRA-98 / G3)</name>
    <dbReference type="NCBI Taxonomy" id="412133"/>
    <lineage>
        <taxon>Eukaryota</taxon>
        <taxon>Metamonada</taxon>
        <taxon>Parabasalia</taxon>
        <taxon>Trichomonadida</taxon>
        <taxon>Trichomonadidae</taxon>
        <taxon>Trichomonas</taxon>
    </lineage>
</organism>
<reference evidence="3" key="2">
    <citation type="journal article" date="2007" name="Science">
        <title>Draft genome sequence of the sexually transmitted pathogen Trichomonas vaginalis.</title>
        <authorList>
            <person name="Carlton J.M."/>
            <person name="Hirt R.P."/>
            <person name="Silva J.C."/>
            <person name="Delcher A.L."/>
            <person name="Schatz M."/>
            <person name="Zhao Q."/>
            <person name="Wortman J.R."/>
            <person name="Bidwell S.L."/>
            <person name="Alsmark U.C.M."/>
            <person name="Besteiro S."/>
            <person name="Sicheritz-Ponten T."/>
            <person name="Noel C.J."/>
            <person name="Dacks J.B."/>
            <person name="Foster P.G."/>
            <person name="Simillion C."/>
            <person name="Van de Peer Y."/>
            <person name="Miranda-Saavedra D."/>
            <person name="Barton G.J."/>
            <person name="Westrop G.D."/>
            <person name="Mueller S."/>
            <person name="Dessi D."/>
            <person name="Fiori P.L."/>
            <person name="Ren Q."/>
            <person name="Paulsen I."/>
            <person name="Zhang H."/>
            <person name="Bastida-Corcuera F.D."/>
            <person name="Simoes-Barbosa A."/>
            <person name="Brown M.T."/>
            <person name="Hayes R.D."/>
            <person name="Mukherjee M."/>
            <person name="Okumura C.Y."/>
            <person name="Schneider R."/>
            <person name="Smith A.J."/>
            <person name="Vanacova S."/>
            <person name="Villalvazo M."/>
            <person name="Haas B.J."/>
            <person name="Pertea M."/>
            <person name="Feldblyum T.V."/>
            <person name="Utterback T.R."/>
            <person name="Shu C.L."/>
            <person name="Osoegawa K."/>
            <person name="de Jong P.J."/>
            <person name="Hrdy I."/>
            <person name="Horvathova L."/>
            <person name="Zubacova Z."/>
            <person name="Dolezal P."/>
            <person name="Malik S.B."/>
            <person name="Logsdon J.M. Jr."/>
            <person name="Henze K."/>
            <person name="Gupta A."/>
            <person name="Wang C.C."/>
            <person name="Dunne R.L."/>
            <person name="Upcroft J.A."/>
            <person name="Upcroft P."/>
            <person name="White O."/>
            <person name="Salzberg S.L."/>
            <person name="Tang P."/>
            <person name="Chiu C.-H."/>
            <person name="Lee Y.-S."/>
            <person name="Embley T.M."/>
            <person name="Coombs G.H."/>
            <person name="Mottram J.C."/>
            <person name="Tachezy J."/>
            <person name="Fraser-Liggett C.M."/>
            <person name="Johnson P.J."/>
        </authorList>
    </citation>
    <scope>NUCLEOTIDE SEQUENCE [LARGE SCALE GENOMIC DNA]</scope>
    <source>
        <strain evidence="3">G3</strain>
    </source>
</reference>
<dbReference type="SMART" id="SM00671">
    <property type="entry name" value="SEL1"/>
    <property type="match status" value="7"/>
</dbReference>
<feature type="domain" description="Protein kinase" evidence="2">
    <location>
        <begin position="29"/>
        <end position="296"/>
    </location>
</feature>
<sequence>MGGDLSVVGENPSTQPAPLINYIQPIETYDPREVIFDSPLGNITLMINENENDFKYFVKTLNIDLSQTQNASRFFKEVQNLSLSYFPTILPFAGFTISNPHNGRKPAVAFDHYSGQKLSEILELETKNQSPETWDLTMKIRTSLGVALALNYMHGYRCPHGNLNADNVVFGDDFWPYLTDFSLNNFYDENTIKNLVPGENHPIWKAPELEGETAKTQKGDVYSFGMLVFQLFIGKTQFDIISNTPDIYQKLKSSTRPKIPDNVPLEIKNIIQSCWAPNPNDRPTMSNVIKLFEESIGAIPNINLSLLEKFRERIKAENSDISKAHTALTVAQSGDASAQNNFGVMLLNGKGVHKNLGAAARYFQLSADQGSMEGMHNIGFALENGAGVKKNLPLAILYYKAAADKGSKAAQNSYAQCLMKGNGIEKNILEAAKYFRMAAQQNSAPAQYRLGYLHETGEGAAMNYNEALRYYKAASIQKYPPAMYRFGLMILNEKVTGQNVAEARKSIMTAAQMGHAKSCCLHGSACITGDGVTKNVDFARKMFEKAITKKEPAGYFGLSVLCLLDGKIEEARKNMRLSALGGYCDAIKVWLNVSEDEAEKQKLNEELQKIGDIKDSVVPIPSVFKGSSITPTIEGVANALNVK</sequence>
<dbReference type="GO" id="GO:0005524">
    <property type="term" value="F:ATP binding"/>
    <property type="evidence" value="ECO:0007669"/>
    <property type="project" value="InterPro"/>
</dbReference>
<dbReference type="Gene3D" id="1.10.510.10">
    <property type="entry name" value="Transferase(Phosphotransferase) domain 1"/>
    <property type="match status" value="1"/>
</dbReference>
<dbReference type="InterPro" id="IPR011990">
    <property type="entry name" value="TPR-like_helical_dom_sf"/>
</dbReference>
<dbReference type="Pfam" id="PF08238">
    <property type="entry name" value="Sel1"/>
    <property type="match status" value="5"/>
</dbReference>
<dbReference type="SUPFAM" id="SSF81901">
    <property type="entry name" value="HCP-like"/>
    <property type="match status" value="2"/>
</dbReference>
<dbReference type="Pfam" id="PF07714">
    <property type="entry name" value="PK_Tyr_Ser-Thr"/>
    <property type="match status" value="1"/>
</dbReference>
<dbReference type="InterPro" id="IPR050767">
    <property type="entry name" value="Sel1_AlgK"/>
</dbReference>
<reference evidence="3" key="1">
    <citation type="submission" date="2006-10" db="EMBL/GenBank/DDBJ databases">
        <authorList>
            <person name="Amadeo P."/>
            <person name="Zhao Q."/>
            <person name="Wortman J."/>
            <person name="Fraser-Liggett C."/>
            <person name="Carlton J."/>
        </authorList>
    </citation>
    <scope>NUCLEOTIDE SEQUENCE</scope>
    <source>
        <strain evidence="3">G3</strain>
    </source>
</reference>
<evidence type="ECO:0000256" key="1">
    <source>
        <dbReference type="ARBA" id="ARBA00038101"/>
    </source>
</evidence>
<dbReference type="GO" id="GO:0004672">
    <property type="term" value="F:protein kinase activity"/>
    <property type="evidence" value="ECO:0007669"/>
    <property type="project" value="InterPro"/>
</dbReference>
<dbReference type="EMBL" id="DS113212">
    <property type="protein sequence ID" value="EAY19053.1"/>
    <property type="molecule type" value="Genomic_DNA"/>
</dbReference>
<dbReference type="RefSeq" id="XP_001580039.1">
    <property type="nucleotide sequence ID" value="XM_001579989.1"/>
</dbReference>
<dbReference type="InterPro" id="IPR001245">
    <property type="entry name" value="Ser-Thr/Tyr_kinase_cat_dom"/>
</dbReference>
<dbReference type="SMR" id="A2DKS0"/>
<dbReference type="Proteomes" id="UP000001542">
    <property type="component" value="Unassembled WGS sequence"/>
</dbReference>
<protein>
    <submittedName>
        <fullName evidence="3">TKL family protein kinase</fullName>
    </submittedName>
</protein>
<dbReference type="Gene3D" id="1.25.40.10">
    <property type="entry name" value="Tetratricopeptide repeat domain"/>
    <property type="match status" value="1"/>
</dbReference>
<comment type="similarity">
    <text evidence="1">Belongs to the sel-1 family.</text>
</comment>
<dbReference type="GO" id="GO:0036503">
    <property type="term" value="P:ERAD pathway"/>
    <property type="evidence" value="ECO:0000318"/>
    <property type="project" value="GO_Central"/>
</dbReference>
<dbReference type="InParanoid" id="A2DKS0"/>
<accession>A2DKS0</accession>
<gene>
    <name evidence="3" type="ORF">TVAG_247320</name>
</gene>
<dbReference type="STRING" id="5722.A2DKS0"/>
<dbReference type="InterPro" id="IPR006597">
    <property type="entry name" value="Sel1-like"/>
</dbReference>
<evidence type="ECO:0000313" key="3">
    <source>
        <dbReference type="EMBL" id="EAY19053.1"/>
    </source>
</evidence>
<dbReference type="InterPro" id="IPR000719">
    <property type="entry name" value="Prot_kinase_dom"/>
</dbReference>
<dbReference type="PANTHER" id="PTHR11102:SF147">
    <property type="entry name" value="SEL1L ADAPTOR SUBUNIT OF ERAD E3 UBIQUITIN LIGASE"/>
    <property type="match status" value="1"/>
</dbReference>
<name>A2DKS0_TRIV3</name>
<evidence type="ECO:0000313" key="4">
    <source>
        <dbReference type="Proteomes" id="UP000001542"/>
    </source>
</evidence>
<evidence type="ECO:0000259" key="2">
    <source>
        <dbReference type="PROSITE" id="PS50011"/>
    </source>
</evidence>
<keyword evidence="4" id="KW-1185">Reference proteome</keyword>
<dbReference type="InterPro" id="IPR011009">
    <property type="entry name" value="Kinase-like_dom_sf"/>
</dbReference>
<dbReference type="KEGG" id="tva:5464572"/>